<dbReference type="STRING" id="1123024.GCA_000423625_01292"/>
<evidence type="ECO:0000313" key="4">
    <source>
        <dbReference type="Proteomes" id="UP000321328"/>
    </source>
</evidence>
<organism evidence="3 4">
    <name type="scientific">Pseudonocardia asaccharolytica DSM 44247 = NBRC 16224</name>
    <dbReference type="NCBI Taxonomy" id="1123024"/>
    <lineage>
        <taxon>Bacteria</taxon>
        <taxon>Bacillati</taxon>
        <taxon>Actinomycetota</taxon>
        <taxon>Actinomycetes</taxon>
        <taxon>Pseudonocardiales</taxon>
        <taxon>Pseudonocardiaceae</taxon>
        <taxon>Pseudonocardia</taxon>
    </lineage>
</organism>
<feature type="region of interest" description="Disordered" evidence="1">
    <location>
        <begin position="1"/>
        <end position="26"/>
    </location>
</feature>
<feature type="domain" description="DUF5709" evidence="2">
    <location>
        <begin position="4"/>
        <end position="27"/>
    </location>
</feature>
<dbReference type="EMBL" id="BJVI01000006">
    <property type="protein sequence ID" value="GEL17122.1"/>
    <property type="molecule type" value="Genomic_DNA"/>
</dbReference>
<evidence type="ECO:0000256" key="1">
    <source>
        <dbReference type="SAM" id="MobiDB-lite"/>
    </source>
</evidence>
<sequence>MDDNDAADVGIDGGTASAEEAAVHDVDGDISIIPEDSRVDDPEIAAALDDGPRVEQAWRDAARDAGADAGPKGTV</sequence>
<dbReference type="AlphaFoldDB" id="A0A511CX46"/>
<evidence type="ECO:0000313" key="3">
    <source>
        <dbReference type="EMBL" id="GEL17122.1"/>
    </source>
</evidence>
<accession>A0A511CX46</accession>
<proteinExistence type="predicted"/>
<keyword evidence="4" id="KW-1185">Reference proteome</keyword>
<dbReference type="Pfam" id="PF18970">
    <property type="entry name" value="DUF5709"/>
    <property type="match status" value="1"/>
</dbReference>
<comment type="caution">
    <text evidence="3">The sequence shown here is derived from an EMBL/GenBank/DDBJ whole genome shotgun (WGS) entry which is preliminary data.</text>
</comment>
<dbReference type="Proteomes" id="UP000321328">
    <property type="component" value="Unassembled WGS sequence"/>
</dbReference>
<dbReference type="InterPro" id="IPR043763">
    <property type="entry name" value="DUF5709"/>
</dbReference>
<evidence type="ECO:0000259" key="2">
    <source>
        <dbReference type="Pfam" id="PF18970"/>
    </source>
</evidence>
<protein>
    <recommendedName>
        <fullName evidence="2">DUF5709 domain-containing protein</fullName>
    </recommendedName>
</protein>
<reference evidence="3 4" key="1">
    <citation type="submission" date="2019-07" db="EMBL/GenBank/DDBJ databases">
        <title>Whole genome shotgun sequence of Pseudonocardia asaccharolytica NBRC 16224.</title>
        <authorList>
            <person name="Hosoyama A."/>
            <person name="Uohara A."/>
            <person name="Ohji S."/>
            <person name="Ichikawa N."/>
        </authorList>
    </citation>
    <scope>NUCLEOTIDE SEQUENCE [LARGE SCALE GENOMIC DNA]</scope>
    <source>
        <strain evidence="3 4">NBRC 16224</strain>
    </source>
</reference>
<name>A0A511CX46_9PSEU</name>
<gene>
    <name evidence="3" type="ORF">PA7_09590</name>
</gene>